<protein>
    <submittedName>
        <fullName evidence="1">Uncharacterized protein</fullName>
    </submittedName>
</protein>
<dbReference type="EMBL" id="LT991976">
    <property type="protein sequence ID" value="SPK71222.1"/>
    <property type="molecule type" value="Genomic_DNA"/>
</dbReference>
<dbReference type="Proteomes" id="UP000255505">
    <property type="component" value="Chromosome I"/>
</dbReference>
<evidence type="ECO:0000313" key="1">
    <source>
        <dbReference type="EMBL" id="SPK71222.1"/>
    </source>
</evidence>
<reference evidence="1 2" key="1">
    <citation type="submission" date="2018-01" db="EMBL/GenBank/DDBJ databases">
        <authorList>
            <person name="Gaut B.S."/>
            <person name="Morton B.R."/>
            <person name="Clegg M.T."/>
            <person name="Duvall M.R."/>
        </authorList>
    </citation>
    <scope>NUCLEOTIDE SEQUENCE [LARGE SCALE GENOMIC DNA]</scope>
    <source>
        <strain evidence="1">Cupriavidus taiwanensis LMG 19425</strain>
    </source>
</reference>
<gene>
    <name evidence="1" type="ORF">CT19425_30446</name>
</gene>
<evidence type="ECO:0000313" key="2">
    <source>
        <dbReference type="Proteomes" id="UP000255505"/>
    </source>
</evidence>
<sequence length="25" mass="2787">MLPVDNAHRLHIGPLALMHGMAHRV</sequence>
<proteinExistence type="predicted"/>
<name>A0A375ICY5_9BURK</name>
<accession>A0A375ICY5</accession>
<organism evidence="1 2">
    <name type="scientific">Cupriavidus taiwanensis</name>
    <dbReference type="NCBI Taxonomy" id="164546"/>
    <lineage>
        <taxon>Bacteria</taxon>
        <taxon>Pseudomonadati</taxon>
        <taxon>Pseudomonadota</taxon>
        <taxon>Betaproteobacteria</taxon>
        <taxon>Burkholderiales</taxon>
        <taxon>Burkholderiaceae</taxon>
        <taxon>Cupriavidus</taxon>
    </lineage>
</organism>
<dbReference type="AlphaFoldDB" id="A0A375ICY5"/>